<proteinExistence type="inferred from homology"/>
<dbReference type="InterPro" id="IPR045297">
    <property type="entry name" value="Complex1_LYR_LYRM4"/>
</dbReference>
<accession>A0A8H3U7M1</accession>
<dbReference type="PANTHER" id="PTHR13166">
    <property type="entry name" value="PROTEIN C6ORF149"/>
    <property type="match status" value="1"/>
</dbReference>
<dbReference type="Proteomes" id="UP000490939">
    <property type="component" value="Unassembled WGS sequence"/>
</dbReference>
<keyword evidence="5" id="KW-1185">Reference proteome</keyword>
<comment type="caution">
    <text evidence="4">The sequence shown here is derived from an EMBL/GenBank/DDBJ whole genome shotgun (WGS) entry which is preliminary data.</text>
</comment>
<evidence type="ECO:0000256" key="1">
    <source>
        <dbReference type="ARBA" id="ARBA00009508"/>
    </source>
</evidence>
<dbReference type="EMBL" id="WNWR01001187">
    <property type="protein sequence ID" value="KAE9964618.1"/>
    <property type="molecule type" value="Genomic_DNA"/>
</dbReference>
<evidence type="ECO:0000313" key="5">
    <source>
        <dbReference type="Proteomes" id="UP000490939"/>
    </source>
</evidence>
<sequence>MATAISTETAFKARSLYRSLLRTSSQFAAYNFREYAQRRTKDAFREHKGVRDEEKLSGLLEEASRELQVLKRQTVISQFFQMDRLVVEGGKTGEQKGNSGGITRQKDTGWD</sequence>
<dbReference type="AlphaFoldDB" id="A0A8H3U7M1"/>
<dbReference type="GO" id="GO:0005739">
    <property type="term" value="C:mitochondrion"/>
    <property type="evidence" value="ECO:0007669"/>
    <property type="project" value="TreeGrafter"/>
</dbReference>
<organism evidence="4 5">
    <name type="scientific">Venturia inaequalis</name>
    <name type="common">Apple scab fungus</name>
    <dbReference type="NCBI Taxonomy" id="5025"/>
    <lineage>
        <taxon>Eukaryota</taxon>
        <taxon>Fungi</taxon>
        <taxon>Dikarya</taxon>
        <taxon>Ascomycota</taxon>
        <taxon>Pezizomycotina</taxon>
        <taxon>Dothideomycetes</taxon>
        <taxon>Pleosporomycetidae</taxon>
        <taxon>Venturiales</taxon>
        <taxon>Venturiaceae</taxon>
        <taxon>Venturia</taxon>
    </lineage>
</organism>
<evidence type="ECO:0000259" key="3">
    <source>
        <dbReference type="Pfam" id="PF05347"/>
    </source>
</evidence>
<feature type="region of interest" description="Disordered" evidence="2">
    <location>
        <begin position="90"/>
        <end position="111"/>
    </location>
</feature>
<reference evidence="4 5" key="1">
    <citation type="submission" date="2019-07" db="EMBL/GenBank/DDBJ databases">
        <title>Venturia inaequalis Genome Resource.</title>
        <authorList>
            <person name="Lichtner F.J."/>
        </authorList>
    </citation>
    <scope>NUCLEOTIDE SEQUENCE [LARGE SCALE GENOMIC DNA]</scope>
    <source>
        <strain evidence="4 5">DMI_063113</strain>
    </source>
</reference>
<comment type="similarity">
    <text evidence="1">Belongs to the complex I LYR family.</text>
</comment>
<dbReference type="CDD" id="cd20264">
    <property type="entry name" value="Complex1_LYR_LYRM4"/>
    <property type="match status" value="1"/>
</dbReference>
<protein>
    <recommendedName>
        <fullName evidence="3">Complex 1 LYR protein domain-containing protein</fullName>
    </recommendedName>
</protein>
<feature type="domain" description="Complex 1 LYR protein" evidence="3">
    <location>
        <begin position="13"/>
        <end position="69"/>
    </location>
</feature>
<name>A0A8H3U7M1_VENIN</name>
<dbReference type="GO" id="GO:1990221">
    <property type="term" value="C:L-cysteine desulfurase complex"/>
    <property type="evidence" value="ECO:0007669"/>
    <property type="project" value="TreeGrafter"/>
</dbReference>
<dbReference type="InterPro" id="IPR008011">
    <property type="entry name" value="Complex1_LYR_dom"/>
</dbReference>
<evidence type="ECO:0000313" key="4">
    <source>
        <dbReference type="EMBL" id="KAE9964618.1"/>
    </source>
</evidence>
<dbReference type="GO" id="GO:0016226">
    <property type="term" value="P:iron-sulfur cluster assembly"/>
    <property type="evidence" value="ECO:0007669"/>
    <property type="project" value="InterPro"/>
</dbReference>
<gene>
    <name evidence="4" type="ORF">EG327_000831</name>
</gene>
<dbReference type="Pfam" id="PF05347">
    <property type="entry name" value="Complex1_LYR"/>
    <property type="match status" value="1"/>
</dbReference>
<dbReference type="PANTHER" id="PTHR13166:SF7">
    <property type="entry name" value="LYR MOTIF-CONTAINING PROTEIN 4"/>
    <property type="match status" value="1"/>
</dbReference>
<evidence type="ECO:0000256" key="2">
    <source>
        <dbReference type="SAM" id="MobiDB-lite"/>
    </source>
</evidence>
<dbReference type="InterPro" id="IPR051522">
    <property type="entry name" value="ISC_assembly_LYR"/>
</dbReference>